<evidence type="ECO:0000313" key="1">
    <source>
        <dbReference type="EMBL" id="MBF4162596.1"/>
    </source>
</evidence>
<proteinExistence type="predicted"/>
<reference evidence="1" key="1">
    <citation type="submission" date="2020-11" db="EMBL/GenBank/DDBJ databases">
        <title>Nocardioides sp. CBS4Y-1, whole genome shotgun sequence.</title>
        <authorList>
            <person name="Tuo L."/>
        </authorList>
    </citation>
    <scope>NUCLEOTIDE SEQUENCE</scope>
    <source>
        <strain evidence="1">CBS4Y-1</strain>
    </source>
</reference>
<keyword evidence="1" id="KW-0238">DNA-binding</keyword>
<protein>
    <submittedName>
        <fullName evidence="1">DNA-binding protein</fullName>
    </submittedName>
</protein>
<dbReference type="RefSeq" id="WP_194503862.1">
    <property type="nucleotide sequence ID" value="NZ_JADIVZ010000006.1"/>
</dbReference>
<dbReference type="AlphaFoldDB" id="A0A930UYT2"/>
<dbReference type="EMBL" id="JADIVZ010000006">
    <property type="protein sequence ID" value="MBF4162596.1"/>
    <property type="molecule type" value="Genomic_DNA"/>
</dbReference>
<organism evidence="1 2">
    <name type="scientific">Nocardioides acrostichi</name>
    <dbReference type="NCBI Taxonomy" id="2784339"/>
    <lineage>
        <taxon>Bacteria</taxon>
        <taxon>Bacillati</taxon>
        <taxon>Actinomycetota</taxon>
        <taxon>Actinomycetes</taxon>
        <taxon>Propionibacteriales</taxon>
        <taxon>Nocardioidaceae</taxon>
        <taxon>Nocardioides</taxon>
    </lineage>
</organism>
<name>A0A930UYT2_9ACTN</name>
<dbReference type="GO" id="GO:0003677">
    <property type="term" value="F:DNA binding"/>
    <property type="evidence" value="ECO:0007669"/>
    <property type="project" value="UniProtKB-KW"/>
</dbReference>
<keyword evidence="2" id="KW-1185">Reference proteome</keyword>
<dbReference type="Proteomes" id="UP000656804">
    <property type="component" value="Unassembled WGS sequence"/>
</dbReference>
<accession>A0A930UYT2</accession>
<comment type="caution">
    <text evidence="1">The sequence shown here is derived from an EMBL/GenBank/DDBJ whole genome shotgun (WGS) entry which is preliminary data.</text>
</comment>
<sequence>MPTPTSTTTPLHPSTSTDLMPAKALADRWDTTVKVLANRRSAGQGPPYVKVHSRIFYRFGDVLAYEQAGYVEPLAAR</sequence>
<gene>
    <name evidence="1" type="ORF">ISG29_12940</name>
</gene>
<evidence type="ECO:0000313" key="2">
    <source>
        <dbReference type="Proteomes" id="UP000656804"/>
    </source>
</evidence>